<proteinExistence type="predicted"/>
<dbReference type="InterPro" id="IPR058058">
    <property type="entry name" value="CBU_0592-like"/>
</dbReference>
<feature type="transmembrane region" description="Helical" evidence="1">
    <location>
        <begin position="63"/>
        <end position="82"/>
    </location>
</feature>
<evidence type="ECO:0000313" key="3">
    <source>
        <dbReference type="EMBL" id="TPG60045.1"/>
    </source>
</evidence>
<dbReference type="Pfam" id="PF26604">
    <property type="entry name" value="CBU_0592"/>
    <property type="match status" value="1"/>
</dbReference>
<dbReference type="EMBL" id="RCZD01000008">
    <property type="protein sequence ID" value="TPG60045.1"/>
    <property type="molecule type" value="Genomic_DNA"/>
</dbReference>
<organism evidence="3 4">
    <name type="scientific">Ewingella americana</name>
    <dbReference type="NCBI Taxonomy" id="41202"/>
    <lineage>
        <taxon>Bacteria</taxon>
        <taxon>Pseudomonadati</taxon>
        <taxon>Pseudomonadota</taxon>
        <taxon>Gammaproteobacteria</taxon>
        <taxon>Enterobacterales</taxon>
        <taxon>Yersiniaceae</taxon>
        <taxon>Ewingella</taxon>
    </lineage>
</organism>
<keyword evidence="1" id="KW-0472">Membrane</keyword>
<keyword evidence="1" id="KW-0812">Transmembrane</keyword>
<evidence type="ECO:0000313" key="4">
    <source>
        <dbReference type="Proteomes" id="UP000317663"/>
    </source>
</evidence>
<keyword evidence="4" id="KW-1185">Reference proteome</keyword>
<evidence type="ECO:0000256" key="1">
    <source>
        <dbReference type="SAM" id="Phobius"/>
    </source>
</evidence>
<dbReference type="AlphaFoldDB" id="A0A502GDQ6"/>
<reference evidence="3 4" key="1">
    <citation type="journal article" date="2019" name="Environ. Microbiol.">
        <title>Species interactions and distinct microbial communities in high Arctic permafrost affected cryosols are associated with the CH4 and CO2 gas fluxes.</title>
        <authorList>
            <person name="Altshuler I."/>
            <person name="Hamel J."/>
            <person name="Turney S."/>
            <person name="Magnuson E."/>
            <person name="Levesque R."/>
            <person name="Greer C."/>
            <person name="Whyte L.G."/>
        </authorList>
    </citation>
    <scope>NUCLEOTIDE SEQUENCE [LARGE SCALE GENOMIC DNA]</scope>
    <source>
        <strain evidence="3 4">E4</strain>
    </source>
</reference>
<comment type="caution">
    <text evidence="3">The sequence shown here is derived from an EMBL/GenBank/DDBJ whole genome shotgun (WGS) entry which is preliminary data.</text>
</comment>
<protein>
    <recommendedName>
        <fullName evidence="2">CBU-0592-like domain-containing protein</fullName>
    </recommendedName>
</protein>
<sequence>MEHLANYHWYDFVGNIGAFGIVLAFYLIQAGKIKADDIRYSLLNGISAGLIVVSLLFNFNLSSFLIELFWISISIMGILKWLKARRMARVVTQQ</sequence>
<evidence type="ECO:0000259" key="2">
    <source>
        <dbReference type="Pfam" id="PF26604"/>
    </source>
</evidence>
<name>A0A502GDQ6_9GAMM</name>
<dbReference type="OrthoDB" id="7273604at2"/>
<feature type="transmembrane region" description="Helical" evidence="1">
    <location>
        <begin position="12"/>
        <end position="28"/>
    </location>
</feature>
<dbReference type="RefSeq" id="WP_140473774.1">
    <property type="nucleotide sequence ID" value="NZ_RCZD01000008.1"/>
</dbReference>
<dbReference type="NCBIfam" id="NF047864">
    <property type="entry name" value="CBU_0592_membra"/>
    <property type="match status" value="1"/>
</dbReference>
<feature type="domain" description="CBU-0592-like" evidence="2">
    <location>
        <begin position="10"/>
        <end position="85"/>
    </location>
</feature>
<accession>A0A502GDQ6</accession>
<dbReference type="Proteomes" id="UP000317663">
    <property type="component" value="Unassembled WGS sequence"/>
</dbReference>
<gene>
    <name evidence="3" type="ORF">EAH77_15880</name>
</gene>
<keyword evidence="1" id="KW-1133">Transmembrane helix</keyword>
<feature type="transmembrane region" description="Helical" evidence="1">
    <location>
        <begin position="40"/>
        <end position="57"/>
    </location>
</feature>